<dbReference type="Proteomes" id="UP000094844">
    <property type="component" value="Unassembled WGS sequence"/>
</dbReference>
<evidence type="ECO:0000259" key="2">
    <source>
        <dbReference type="Pfam" id="PF20455"/>
    </source>
</evidence>
<dbReference type="Pfam" id="PF20455">
    <property type="entry name" value="DUF6708"/>
    <property type="match status" value="1"/>
</dbReference>
<feature type="transmembrane region" description="Helical" evidence="1">
    <location>
        <begin position="251"/>
        <end position="277"/>
    </location>
</feature>
<protein>
    <recommendedName>
        <fullName evidence="2">DUF6708 domain-containing protein</fullName>
    </recommendedName>
</protein>
<keyword evidence="1" id="KW-1133">Transmembrane helix</keyword>
<feature type="transmembrane region" description="Helical" evidence="1">
    <location>
        <begin position="103"/>
        <end position="126"/>
    </location>
</feature>
<evidence type="ECO:0000313" key="3">
    <source>
        <dbReference type="EMBL" id="SCM50951.1"/>
    </source>
</evidence>
<reference evidence="3 4" key="1">
    <citation type="submission" date="2016-09" db="EMBL/GenBank/DDBJ databases">
        <authorList>
            <person name="Capua I."/>
            <person name="De Benedictis P."/>
            <person name="Joannis T."/>
            <person name="Lombin L.H."/>
            <person name="Cattoli G."/>
        </authorList>
    </citation>
    <scope>NUCLEOTIDE SEQUENCE [LARGE SCALE GENOMIC DNA]</scope>
    <source>
        <strain evidence="3 4">GB001</strain>
    </source>
</reference>
<name>A0A1C6YVW7_HAFAL</name>
<dbReference type="InterPro" id="IPR046554">
    <property type="entry name" value="DUF6708"/>
</dbReference>
<dbReference type="OrthoDB" id="6050524at2"/>
<gene>
    <name evidence="3" type="ORF">BN1044_00400</name>
</gene>
<evidence type="ECO:0000313" key="4">
    <source>
        <dbReference type="Proteomes" id="UP000094844"/>
    </source>
</evidence>
<dbReference type="EMBL" id="FMIQ01000006">
    <property type="protein sequence ID" value="SCM50951.1"/>
    <property type="molecule type" value="Genomic_DNA"/>
</dbReference>
<feature type="transmembrane region" description="Helical" evidence="1">
    <location>
        <begin position="66"/>
        <end position="91"/>
    </location>
</feature>
<organism evidence="3 4">
    <name type="scientific">Hafnia alvei</name>
    <dbReference type="NCBI Taxonomy" id="569"/>
    <lineage>
        <taxon>Bacteria</taxon>
        <taxon>Pseudomonadati</taxon>
        <taxon>Pseudomonadota</taxon>
        <taxon>Gammaproteobacteria</taxon>
        <taxon>Enterobacterales</taxon>
        <taxon>Hafniaceae</taxon>
        <taxon>Hafnia</taxon>
    </lineage>
</organism>
<sequence length="348" mass="40490">MDYDGLIINYKWRIEQTLTQNERDHQLKQGVVLDLNSQRIADDLSVIRLTSGYMELVDKYYQFKGILTSVMLSLFILSIWAIFAFWGEAIIDIVMHGFNNGTVYYVFSFIAGGGFLIFLLVSFFMLKKESFARTHYPIRFDRKNKLVHVFSLESEIYSVKWDDIFFTTGDVLAHKHTKRRNYDIRGHVLDKDGKTVLKTFGLAASTSNHVALHRYWEFIRRYMEEGPEAVADIIKLCPPVEKKREGIFFGYWYALTVYYGAPLVVMPIMMVLALIAWPGRVFAMYTSRRPFWTPEVEAACVIDPNDPFDMSAADNPKSIALWMLGMDKSHRCIDKMRARKMKALERKD</sequence>
<dbReference type="RefSeq" id="WP_072307340.1">
    <property type="nucleotide sequence ID" value="NZ_FMIQ01000006.1"/>
</dbReference>
<evidence type="ECO:0000256" key="1">
    <source>
        <dbReference type="SAM" id="Phobius"/>
    </source>
</evidence>
<dbReference type="AlphaFoldDB" id="A0A1C6YVW7"/>
<keyword evidence="1" id="KW-0812">Transmembrane</keyword>
<feature type="domain" description="DUF6708" evidence="2">
    <location>
        <begin position="116"/>
        <end position="303"/>
    </location>
</feature>
<keyword evidence="1" id="KW-0472">Membrane</keyword>
<accession>A0A1C6YVW7</accession>
<proteinExistence type="predicted"/>